<keyword evidence="2" id="KW-1185">Reference proteome</keyword>
<dbReference type="OrthoDB" id="5983390at2759"/>
<evidence type="ECO:0000313" key="1">
    <source>
        <dbReference type="EMBL" id="CAB4043666.1"/>
    </source>
</evidence>
<name>A0A6S7KD05_PARCT</name>
<accession>A0A6S7KD05</accession>
<proteinExistence type="predicted"/>
<dbReference type="Proteomes" id="UP001152795">
    <property type="component" value="Unassembled WGS sequence"/>
</dbReference>
<dbReference type="PROSITE" id="PS50878">
    <property type="entry name" value="RT_POL"/>
    <property type="match status" value="1"/>
</dbReference>
<reference evidence="1" key="1">
    <citation type="submission" date="2020-04" db="EMBL/GenBank/DDBJ databases">
        <authorList>
            <person name="Alioto T."/>
            <person name="Alioto T."/>
            <person name="Gomez Garrido J."/>
        </authorList>
    </citation>
    <scope>NUCLEOTIDE SEQUENCE</scope>
    <source>
        <strain evidence="1">A484AB</strain>
    </source>
</reference>
<sequence>EEILEHSKLIIGHDQFAYKKGTNKTSALIKCKHHWLKWLDEDAEFVRVLSFDFRKAFDSVPHDIVTGKLKQTNLNPYIINWIISFLTNRKQRVVVDGIITRYVDINKGVPQGTVIGPFLFSLM</sequence>
<dbReference type="InterPro" id="IPR000477">
    <property type="entry name" value="RT_dom"/>
</dbReference>
<dbReference type="AlphaFoldDB" id="A0A6S7KD05"/>
<comment type="caution">
    <text evidence="1">The sequence shown here is derived from an EMBL/GenBank/DDBJ whole genome shotgun (WGS) entry which is preliminary data.</text>
</comment>
<organism evidence="1 2">
    <name type="scientific">Paramuricea clavata</name>
    <name type="common">Red gorgonian</name>
    <name type="synonym">Violescent sea-whip</name>
    <dbReference type="NCBI Taxonomy" id="317549"/>
    <lineage>
        <taxon>Eukaryota</taxon>
        <taxon>Metazoa</taxon>
        <taxon>Cnidaria</taxon>
        <taxon>Anthozoa</taxon>
        <taxon>Octocorallia</taxon>
        <taxon>Malacalcyonacea</taxon>
        <taxon>Plexauridae</taxon>
        <taxon>Paramuricea</taxon>
    </lineage>
</organism>
<feature type="non-terminal residue" evidence="1">
    <location>
        <position position="1"/>
    </location>
</feature>
<dbReference type="PANTHER" id="PTHR33332">
    <property type="entry name" value="REVERSE TRANSCRIPTASE DOMAIN-CONTAINING PROTEIN"/>
    <property type="match status" value="1"/>
</dbReference>
<evidence type="ECO:0000313" key="2">
    <source>
        <dbReference type="Proteomes" id="UP001152795"/>
    </source>
</evidence>
<protein>
    <submittedName>
        <fullName evidence="1">Uncharacterized protein</fullName>
    </submittedName>
</protein>
<dbReference type="EMBL" id="CACRXK020032865">
    <property type="protein sequence ID" value="CAB4043666.1"/>
    <property type="molecule type" value="Genomic_DNA"/>
</dbReference>
<dbReference type="SUPFAM" id="SSF56672">
    <property type="entry name" value="DNA/RNA polymerases"/>
    <property type="match status" value="1"/>
</dbReference>
<gene>
    <name evidence="1" type="ORF">PACLA_8A067239</name>
</gene>
<feature type="non-terminal residue" evidence="1">
    <location>
        <position position="123"/>
    </location>
</feature>
<dbReference type="Pfam" id="PF00078">
    <property type="entry name" value="RVT_1"/>
    <property type="match status" value="1"/>
</dbReference>
<dbReference type="InterPro" id="IPR043502">
    <property type="entry name" value="DNA/RNA_pol_sf"/>
</dbReference>